<organism evidence="1 2">
    <name type="scientific">Tropicimonas omnivorans</name>
    <dbReference type="NCBI Taxonomy" id="3075590"/>
    <lineage>
        <taxon>Bacteria</taxon>
        <taxon>Pseudomonadati</taxon>
        <taxon>Pseudomonadota</taxon>
        <taxon>Alphaproteobacteria</taxon>
        <taxon>Rhodobacterales</taxon>
        <taxon>Roseobacteraceae</taxon>
        <taxon>Tropicimonas</taxon>
    </lineage>
</organism>
<keyword evidence="2" id="KW-1185">Reference proteome</keyword>
<name>A0ABU3DEQ4_9RHOB</name>
<sequence length="206" mass="23526">MSDMLAKAIRTAAKGSGWSVKRDVLSKRMDDHLLAVHPRRGSIGRIEFRAKPAAWDHMLWPILQIEGNDLQPASFHFTGAFTCDSPALLQQDLEPPASHEQFAREMVQLAERIPRMVSLWQEYDLARAIADERPQEPYRYHMTRVLERICCGDRQTACEICEAALQGDLDLRGFFSSTDKLTPSDANGRRQSLSFFDLAQLWISRH</sequence>
<gene>
    <name evidence="1" type="ORF">RM543_05635</name>
</gene>
<comment type="caution">
    <text evidence="1">The sequence shown here is derived from an EMBL/GenBank/DDBJ whole genome shotgun (WGS) entry which is preliminary data.</text>
</comment>
<evidence type="ECO:0000313" key="2">
    <source>
        <dbReference type="Proteomes" id="UP001265259"/>
    </source>
</evidence>
<accession>A0ABU3DEQ4</accession>
<proteinExistence type="predicted"/>
<protein>
    <submittedName>
        <fullName evidence="1">Uncharacterized protein</fullName>
    </submittedName>
</protein>
<evidence type="ECO:0000313" key="1">
    <source>
        <dbReference type="EMBL" id="MDT0682157.1"/>
    </source>
</evidence>
<dbReference type="Proteomes" id="UP001265259">
    <property type="component" value="Unassembled WGS sequence"/>
</dbReference>
<dbReference type="RefSeq" id="WP_311689933.1">
    <property type="nucleotide sequence ID" value="NZ_JAVRHL010000002.1"/>
</dbReference>
<reference evidence="1 2" key="1">
    <citation type="submission" date="2023-09" db="EMBL/GenBank/DDBJ databases">
        <authorList>
            <person name="Rey-Velasco X."/>
        </authorList>
    </citation>
    <scope>NUCLEOTIDE SEQUENCE [LARGE SCALE GENOMIC DNA]</scope>
    <source>
        <strain evidence="1 2">F158</strain>
    </source>
</reference>
<dbReference type="EMBL" id="JAVRHL010000002">
    <property type="protein sequence ID" value="MDT0682157.1"/>
    <property type="molecule type" value="Genomic_DNA"/>
</dbReference>